<organism evidence="1 2">
    <name type="scientific">Plasticicumulans lactativorans</name>
    <dbReference type="NCBI Taxonomy" id="1133106"/>
    <lineage>
        <taxon>Bacteria</taxon>
        <taxon>Pseudomonadati</taxon>
        <taxon>Pseudomonadota</taxon>
        <taxon>Gammaproteobacteria</taxon>
        <taxon>Candidatus Competibacteraceae</taxon>
        <taxon>Plasticicumulans</taxon>
    </lineage>
</organism>
<dbReference type="Proteomes" id="UP000295765">
    <property type="component" value="Unassembled WGS sequence"/>
</dbReference>
<name>A0A4R2KUJ2_9GAMM</name>
<reference evidence="1 2" key="1">
    <citation type="submission" date="2019-03" db="EMBL/GenBank/DDBJ databases">
        <title>Genomic Encyclopedia of Type Strains, Phase IV (KMG-IV): sequencing the most valuable type-strain genomes for metagenomic binning, comparative biology and taxonomic classification.</title>
        <authorList>
            <person name="Goeker M."/>
        </authorList>
    </citation>
    <scope>NUCLEOTIDE SEQUENCE [LARGE SCALE GENOMIC DNA]</scope>
    <source>
        <strain evidence="1 2">DSM 25287</strain>
    </source>
</reference>
<dbReference type="Pfam" id="PF13665">
    <property type="entry name" value="Tox-PAAR-like"/>
    <property type="match status" value="1"/>
</dbReference>
<proteinExistence type="predicted"/>
<comment type="caution">
    <text evidence="1">The sequence shown here is derived from an EMBL/GenBank/DDBJ whole genome shotgun (WGS) entry which is preliminary data.</text>
</comment>
<gene>
    <name evidence="1" type="ORF">EV699_1248</name>
</gene>
<sequence>MPCTVHNITGFAHKGSGGMSMVFPDVCKTPAPPAPPVPIPYPNIGKSSDTSGGTTTVEADGGNMIMVKGAKYMMSAGDEAGVAGGVMSSTFKQECEFLLYSFNVMLEGKNVCRMGDMLWHNKKNICG</sequence>
<accession>A0A4R2KUJ2</accession>
<dbReference type="RefSeq" id="WP_132545239.1">
    <property type="nucleotide sequence ID" value="NZ_SLWY01000024.1"/>
</dbReference>
<dbReference type="OrthoDB" id="272411at2"/>
<dbReference type="AlphaFoldDB" id="A0A4R2KUJ2"/>
<evidence type="ECO:0000313" key="2">
    <source>
        <dbReference type="Proteomes" id="UP000295765"/>
    </source>
</evidence>
<dbReference type="EMBL" id="SLWY01000024">
    <property type="protein sequence ID" value="TCO78091.1"/>
    <property type="molecule type" value="Genomic_DNA"/>
</dbReference>
<evidence type="ECO:0000313" key="1">
    <source>
        <dbReference type="EMBL" id="TCO78091.1"/>
    </source>
</evidence>
<protein>
    <submittedName>
        <fullName evidence="1">Uncharacterized protein DUF4150</fullName>
    </submittedName>
</protein>
<keyword evidence="2" id="KW-1185">Reference proteome</keyword>